<accession>A0A388LMF4</accession>
<dbReference type="EMBL" id="BFEA01000442">
    <property type="protein sequence ID" value="GBG83510.1"/>
    <property type="molecule type" value="Genomic_DNA"/>
</dbReference>
<sequence length="410" mass="47511">MPDRLSYHVFHVQEVYAHSVAQELRDNDTEEEEPSDNDDEEGEWSDDDEEEEETSEDADSKDKDSEDDEGKNESGIDVDMFKKSLSGELLGEAKQIIAQEVRRGLYIKSSKSEKPPYNLGNRGRNARVYNKKAYYHVNMKNVELVLKEDCCKANFYKKFTAVDVFYKREEFWAMKQPEQLNFFLAEMRVASYFLDEGDLEVLRVTFNGVKIYDHLEGSLPESSYSCIEEVLGLFHISEIQDRPFTGNKCVRTRAGEEVPPTANGFDQRWDDLFPPEKPIYIGARKSRQFREDSDGKYDDLEVNTFIALRACSGQEERGKPYHIGKVVEQLAGKRFKVAWFAQREKGEGYYPQFKTNPQGKTTREPSEDVYDWSCSVLCYNFQLKTGRTLFSQTRQKISEMLNSMTTEDVD</sequence>
<feature type="compositionally biased region" description="Acidic residues" evidence="1">
    <location>
        <begin position="28"/>
        <end position="57"/>
    </location>
</feature>
<proteinExistence type="predicted"/>
<feature type="region of interest" description="Disordered" evidence="1">
    <location>
        <begin position="16"/>
        <end position="77"/>
    </location>
</feature>
<evidence type="ECO:0000313" key="2">
    <source>
        <dbReference type="EMBL" id="GBG83510.1"/>
    </source>
</evidence>
<dbReference type="STRING" id="69332.A0A388LMF4"/>
<evidence type="ECO:0000313" key="3">
    <source>
        <dbReference type="Proteomes" id="UP000265515"/>
    </source>
</evidence>
<comment type="caution">
    <text evidence="2">The sequence shown here is derived from an EMBL/GenBank/DDBJ whole genome shotgun (WGS) entry which is preliminary data.</text>
</comment>
<evidence type="ECO:0000256" key="1">
    <source>
        <dbReference type="SAM" id="MobiDB-lite"/>
    </source>
</evidence>
<gene>
    <name evidence="2" type="ORF">CBR_g37224</name>
</gene>
<dbReference type="Gramene" id="GBG83510">
    <property type="protein sequence ID" value="GBG83510"/>
    <property type="gene ID" value="CBR_g37224"/>
</dbReference>
<name>A0A388LMF4_CHABU</name>
<protein>
    <submittedName>
        <fullName evidence="2">Uncharacterized protein</fullName>
    </submittedName>
</protein>
<reference evidence="2 3" key="1">
    <citation type="journal article" date="2018" name="Cell">
        <title>The Chara Genome: Secondary Complexity and Implications for Plant Terrestrialization.</title>
        <authorList>
            <person name="Nishiyama T."/>
            <person name="Sakayama H."/>
            <person name="Vries J.D."/>
            <person name="Buschmann H."/>
            <person name="Saint-Marcoux D."/>
            <person name="Ullrich K.K."/>
            <person name="Haas F.B."/>
            <person name="Vanderstraeten L."/>
            <person name="Becker D."/>
            <person name="Lang D."/>
            <person name="Vosolsobe S."/>
            <person name="Rombauts S."/>
            <person name="Wilhelmsson P.K.I."/>
            <person name="Janitza P."/>
            <person name="Kern R."/>
            <person name="Heyl A."/>
            <person name="Rumpler F."/>
            <person name="Villalobos L.I.A.C."/>
            <person name="Clay J.M."/>
            <person name="Skokan R."/>
            <person name="Toyoda A."/>
            <person name="Suzuki Y."/>
            <person name="Kagoshima H."/>
            <person name="Schijlen E."/>
            <person name="Tajeshwar N."/>
            <person name="Catarino B."/>
            <person name="Hetherington A.J."/>
            <person name="Saltykova A."/>
            <person name="Bonnot C."/>
            <person name="Breuninger H."/>
            <person name="Symeonidi A."/>
            <person name="Radhakrishnan G.V."/>
            <person name="Van Nieuwerburgh F."/>
            <person name="Deforce D."/>
            <person name="Chang C."/>
            <person name="Karol K.G."/>
            <person name="Hedrich R."/>
            <person name="Ulvskov P."/>
            <person name="Glockner G."/>
            <person name="Delwiche C.F."/>
            <person name="Petrasek J."/>
            <person name="Van de Peer Y."/>
            <person name="Friml J."/>
            <person name="Beilby M."/>
            <person name="Dolan L."/>
            <person name="Kohara Y."/>
            <person name="Sugano S."/>
            <person name="Fujiyama A."/>
            <person name="Delaux P.-M."/>
            <person name="Quint M."/>
            <person name="TheiBen G."/>
            <person name="Hagemann M."/>
            <person name="Harholt J."/>
            <person name="Dunand C."/>
            <person name="Zachgo S."/>
            <person name="Langdale J."/>
            <person name="Maumus F."/>
            <person name="Straeten D.V.D."/>
            <person name="Gould S.B."/>
            <person name="Rensing S.A."/>
        </authorList>
    </citation>
    <scope>NUCLEOTIDE SEQUENCE [LARGE SCALE GENOMIC DNA]</scope>
    <source>
        <strain evidence="2 3">S276</strain>
    </source>
</reference>
<keyword evidence="3" id="KW-1185">Reference proteome</keyword>
<dbReference type="AlphaFoldDB" id="A0A388LMF4"/>
<organism evidence="2 3">
    <name type="scientific">Chara braunii</name>
    <name type="common">Braun's stonewort</name>
    <dbReference type="NCBI Taxonomy" id="69332"/>
    <lineage>
        <taxon>Eukaryota</taxon>
        <taxon>Viridiplantae</taxon>
        <taxon>Streptophyta</taxon>
        <taxon>Charophyceae</taxon>
        <taxon>Charales</taxon>
        <taxon>Characeae</taxon>
        <taxon>Chara</taxon>
    </lineage>
</organism>
<dbReference type="Proteomes" id="UP000265515">
    <property type="component" value="Unassembled WGS sequence"/>
</dbReference>